<keyword evidence="4" id="KW-1185">Reference proteome</keyword>
<protein>
    <recommendedName>
        <fullName evidence="5">Signal peptidase I</fullName>
    </recommendedName>
</protein>
<evidence type="ECO:0008006" key="5">
    <source>
        <dbReference type="Google" id="ProtNLM"/>
    </source>
</evidence>
<dbReference type="RefSeq" id="WP_260762946.1">
    <property type="nucleotide sequence ID" value="NZ_CP045921.1"/>
</dbReference>
<feature type="compositionally biased region" description="Polar residues" evidence="1">
    <location>
        <begin position="128"/>
        <end position="138"/>
    </location>
</feature>
<dbReference type="KEGG" id="mama:GII36_04585"/>
<sequence length="167" mass="18275">MSGGEVAALTGMTLFFGMLILIAYVLTVVAMWRLFTKAGEAGWKALIPVYNNWVFLRMGDQAGWWSIVSLVPFVGIVGYIFTVIAAYNVGLKLQKEGWWVILYIIVPIIWLYILAFDKSIWKSTTAGTIDSPVSSDSNVAKPAYAPPESAADTDSPEVPATKPPVQL</sequence>
<evidence type="ECO:0000313" key="4">
    <source>
        <dbReference type="Proteomes" id="UP001059824"/>
    </source>
</evidence>
<feature type="transmembrane region" description="Helical" evidence="2">
    <location>
        <begin position="12"/>
        <end position="35"/>
    </location>
</feature>
<evidence type="ECO:0000313" key="3">
    <source>
        <dbReference type="EMBL" id="QHN43104.1"/>
    </source>
</evidence>
<keyword evidence="2" id="KW-0812">Transmembrane</keyword>
<organism evidence="3 4">
    <name type="scientific">Candidatus Mycosynbacter amalyticus</name>
    <dbReference type="NCBI Taxonomy" id="2665156"/>
    <lineage>
        <taxon>Bacteria</taxon>
        <taxon>Candidatus Saccharimonadota</taxon>
        <taxon>Candidatus Saccharimonadota incertae sedis</taxon>
        <taxon>Candidatus Mycosynbacter</taxon>
    </lineage>
</organism>
<evidence type="ECO:0000256" key="2">
    <source>
        <dbReference type="SAM" id="Phobius"/>
    </source>
</evidence>
<keyword evidence="2" id="KW-1133">Transmembrane helix</keyword>
<feature type="transmembrane region" description="Helical" evidence="2">
    <location>
        <begin position="98"/>
        <end position="116"/>
    </location>
</feature>
<dbReference type="Pfam" id="PF18936">
    <property type="entry name" value="DUF5684"/>
    <property type="match status" value="1"/>
</dbReference>
<evidence type="ECO:0000256" key="1">
    <source>
        <dbReference type="SAM" id="MobiDB-lite"/>
    </source>
</evidence>
<dbReference type="AlphaFoldDB" id="A0A857MKI2"/>
<feature type="transmembrane region" description="Helical" evidence="2">
    <location>
        <begin position="62"/>
        <end position="86"/>
    </location>
</feature>
<dbReference type="EMBL" id="CP045921">
    <property type="protein sequence ID" value="QHN43104.1"/>
    <property type="molecule type" value="Genomic_DNA"/>
</dbReference>
<reference evidence="3" key="1">
    <citation type="journal article" date="2021" name="Nat. Microbiol.">
        <title>Cocultivation of an ultrasmall environmental parasitic bacterium with lytic ability against bacteria associated with wastewater foams.</title>
        <authorList>
            <person name="Batinovic S."/>
            <person name="Rose J.J.A."/>
            <person name="Ratcliffe J."/>
            <person name="Seviour R.J."/>
            <person name="Petrovski S."/>
        </authorList>
    </citation>
    <scope>NUCLEOTIDE SEQUENCE</scope>
    <source>
        <strain evidence="3">JR1</strain>
    </source>
</reference>
<dbReference type="Proteomes" id="UP001059824">
    <property type="component" value="Chromosome"/>
</dbReference>
<gene>
    <name evidence="3" type="ORF">GII36_04585</name>
</gene>
<keyword evidence="2" id="KW-0472">Membrane</keyword>
<name>A0A857MKI2_9BACT</name>
<proteinExistence type="predicted"/>
<dbReference type="InterPro" id="IPR043739">
    <property type="entry name" value="DUF5684"/>
</dbReference>
<feature type="region of interest" description="Disordered" evidence="1">
    <location>
        <begin position="128"/>
        <end position="167"/>
    </location>
</feature>
<accession>A0A857MKI2</accession>